<evidence type="ECO:0000313" key="3">
    <source>
        <dbReference type="Proteomes" id="UP000746471"/>
    </source>
</evidence>
<dbReference type="Pfam" id="PF06695">
    <property type="entry name" value="Sm_multidrug_ex"/>
    <property type="match status" value="1"/>
</dbReference>
<protein>
    <submittedName>
        <fullName evidence="2">Small multi-drug export protein</fullName>
    </submittedName>
</protein>
<name>A0ABS5PPA2_9FIRM</name>
<reference evidence="2 3" key="1">
    <citation type="submission" date="2021-05" db="EMBL/GenBank/DDBJ databases">
        <title>Fusibacter ferrireducens sp. nov., an anaerobic, sulfur- and Fe-reducing bacterium isolated from the mangrove sediment.</title>
        <authorList>
            <person name="Qiu D."/>
        </authorList>
    </citation>
    <scope>NUCLEOTIDE SEQUENCE [LARGE SCALE GENOMIC DNA]</scope>
    <source>
        <strain evidence="2 3">DSM 12116</strain>
    </source>
</reference>
<accession>A0ABS5PPA2</accession>
<keyword evidence="1" id="KW-1133">Transmembrane helix</keyword>
<dbReference type="InterPro" id="IPR009577">
    <property type="entry name" value="Sm_multidrug_ex"/>
</dbReference>
<gene>
    <name evidence="2" type="ORF">KHM83_04175</name>
</gene>
<dbReference type="Proteomes" id="UP000746471">
    <property type="component" value="Unassembled WGS sequence"/>
</dbReference>
<feature type="transmembrane region" description="Helical" evidence="1">
    <location>
        <begin position="115"/>
        <end position="142"/>
    </location>
</feature>
<feature type="transmembrane region" description="Helical" evidence="1">
    <location>
        <begin position="26"/>
        <end position="47"/>
    </location>
</feature>
<evidence type="ECO:0000313" key="2">
    <source>
        <dbReference type="EMBL" id="MBS7525872.1"/>
    </source>
</evidence>
<keyword evidence="1" id="KW-0812">Transmembrane</keyword>
<feature type="transmembrane region" description="Helical" evidence="1">
    <location>
        <begin position="83"/>
        <end position="109"/>
    </location>
</feature>
<evidence type="ECO:0000256" key="1">
    <source>
        <dbReference type="SAM" id="Phobius"/>
    </source>
</evidence>
<organism evidence="2 3">
    <name type="scientific">Fusibacter paucivorans</name>
    <dbReference type="NCBI Taxonomy" id="76009"/>
    <lineage>
        <taxon>Bacteria</taxon>
        <taxon>Bacillati</taxon>
        <taxon>Bacillota</taxon>
        <taxon>Clostridia</taxon>
        <taxon>Eubacteriales</taxon>
        <taxon>Eubacteriales Family XII. Incertae Sedis</taxon>
        <taxon>Fusibacter</taxon>
    </lineage>
</organism>
<comment type="caution">
    <text evidence="2">The sequence shown here is derived from an EMBL/GenBank/DDBJ whole genome shotgun (WGS) entry which is preliminary data.</text>
</comment>
<proteinExistence type="predicted"/>
<dbReference type="PANTHER" id="PTHR36007">
    <property type="entry name" value="TRANSPORT PROTEIN-RELATED"/>
    <property type="match status" value="1"/>
</dbReference>
<dbReference type="PANTHER" id="PTHR36007:SF2">
    <property type="entry name" value="TRANSPORT PROTEIN-RELATED"/>
    <property type="match status" value="1"/>
</dbReference>
<keyword evidence="3" id="KW-1185">Reference proteome</keyword>
<sequence>MLTAALPVLELKASLPLGIGLGMHPAYAFLLSYIGSLLPVPFLFLLIRPVFKWIKQIERLKGRIESLERRTIHKSVKIQKYGVIGLFMFVAIPLPGTGVWTGTLGAVLLDIRFKWAFPAICLGNFMAGMIIMTLSNGIFALFQ</sequence>
<dbReference type="EMBL" id="JAHBCL010000005">
    <property type="protein sequence ID" value="MBS7525872.1"/>
    <property type="molecule type" value="Genomic_DNA"/>
</dbReference>
<keyword evidence="1" id="KW-0472">Membrane</keyword>